<organism evidence="2 3">
    <name type="scientific">Caenispirillum bisanense</name>
    <dbReference type="NCBI Taxonomy" id="414052"/>
    <lineage>
        <taxon>Bacteria</taxon>
        <taxon>Pseudomonadati</taxon>
        <taxon>Pseudomonadota</taxon>
        <taxon>Alphaproteobacteria</taxon>
        <taxon>Rhodospirillales</taxon>
        <taxon>Novispirillaceae</taxon>
        <taxon>Caenispirillum</taxon>
    </lineage>
</organism>
<evidence type="ECO:0000256" key="1">
    <source>
        <dbReference type="SAM" id="MobiDB-lite"/>
    </source>
</evidence>
<dbReference type="Proteomes" id="UP000219621">
    <property type="component" value="Unassembled WGS sequence"/>
</dbReference>
<evidence type="ECO:0000313" key="3">
    <source>
        <dbReference type="Proteomes" id="UP000219621"/>
    </source>
</evidence>
<dbReference type="AlphaFoldDB" id="A0A286GYM5"/>
<dbReference type="EMBL" id="OCNJ01000013">
    <property type="protein sequence ID" value="SOE00623.1"/>
    <property type="molecule type" value="Genomic_DNA"/>
</dbReference>
<dbReference type="RefSeq" id="WP_176525297.1">
    <property type="nucleotide sequence ID" value="NZ_OCNJ01000013.1"/>
</dbReference>
<feature type="region of interest" description="Disordered" evidence="1">
    <location>
        <begin position="27"/>
        <end position="46"/>
    </location>
</feature>
<proteinExistence type="predicted"/>
<sequence>MTLRHLLLGRLLTVLRPPPAPLPHAERLALSGAASDPRAKTITPTT</sequence>
<reference evidence="2 3" key="1">
    <citation type="submission" date="2017-09" db="EMBL/GenBank/DDBJ databases">
        <authorList>
            <person name="Ehlers B."/>
            <person name="Leendertz F.H."/>
        </authorList>
    </citation>
    <scope>NUCLEOTIDE SEQUENCE [LARGE SCALE GENOMIC DNA]</scope>
    <source>
        <strain evidence="2 3">USBA 140</strain>
    </source>
</reference>
<keyword evidence="3" id="KW-1185">Reference proteome</keyword>
<name>A0A286GYM5_9PROT</name>
<accession>A0A286GYM5</accession>
<gene>
    <name evidence="2" type="ORF">SAMN05421508_11368</name>
</gene>
<protein>
    <submittedName>
        <fullName evidence="2">Uncharacterized protein</fullName>
    </submittedName>
</protein>
<evidence type="ECO:0000313" key="2">
    <source>
        <dbReference type="EMBL" id="SOE00623.1"/>
    </source>
</evidence>